<evidence type="ECO:0000256" key="1">
    <source>
        <dbReference type="SAM" id="Phobius"/>
    </source>
</evidence>
<proteinExistence type="predicted"/>
<feature type="transmembrane region" description="Helical" evidence="1">
    <location>
        <begin position="131"/>
        <end position="152"/>
    </location>
</feature>
<feature type="transmembrane region" description="Helical" evidence="1">
    <location>
        <begin position="72"/>
        <end position="93"/>
    </location>
</feature>
<sequence>MMSSAEKLTPFAVAGAVSALGWFGLGAESIVRPEPADFRDALVLVPWTLLTVTLLGVHLAQRDRTGRVGVAGLGLIVAGAAVAIAGNVGLVLGTEALTFLSFPVGPLVFCAGLAVLGVATWRAGVFPRWTAALIATSQVMTVAVGLALSAWAPLNAHGSYSGVVWHGVTMLAVAVRLRRVRPATS</sequence>
<protein>
    <recommendedName>
        <fullName evidence="4">DUF998 domain-containing protein</fullName>
    </recommendedName>
</protein>
<evidence type="ECO:0000313" key="2">
    <source>
        <dbReference type="EMBL" id="TKK85660.1"/>
    </source>
</evidence>
<feature type="transmembrane region" description="Helical" evidence="1">
    <location>
        <begin position="99"/>
        <end position="119"/>
    </location>
</feature>
<evidence type="ECO:0000313" key="3">
    <source>
        <dbReference type="Proteomes" id="UP000308705"/>
    </source>
</evidence>
<dbReference type="EMBL" id="SZQA01000026">
    <property type="protein sequence ID" value="TKK85660.1"/>
    <property type="molecule type" value="Genomic_DNA"/>
</dbReference>
<name>A0A4U3MAL0_9ACTN</name>
<dbReference type="OrthoDB" id="3543208at2"/>
<feature type="transmembrane region" description="Helical" evidence="1">
    <location>
        <begin position="158"/>
        <end position="177"/>
    </location>
</feature>
<comment type="caution">
    <text evidence="2">The sequence shown here is derived from an EMBL/GenBank/DDBJ whole genome shotgun (WGS) entry which is preliminary data.</text>
</comment>
<keyword evidence="1" id="KW-1133">Transmembrane helix</keyword>
<dbReference type="RefSeq" id="WP_137249524.1">
    <property type="nucleotide sequence ID" value="NZ_SZQA01000026.1"/>
</dbReference>
<dbReference type="AlphaFoldDB" id="A0A4U3MAL0"/>
<dbReference type="Proteomes" id="UP000308705">
    <property type="component" value="Unassembled WGS sequence"/>
</dbReference>
<keyword evidence="1" id="KW-0472">Membrane</keyword>
<evidence type="ECO:0008006" key="4">
    <source>
        <dbReference type="Google" id="ProtNLM"/>
    </source>
</evidence>
<organism evidence="2 3">
    <name type="scientific">Herbidospora galbida</name>
    <dbReference type="NCBI Taxonomy" id="2575442"/>
    <lineage>
        <taxon>Bacteria</taxon>
        <taxon>Bacillati</taxon>
        <taxon>Actinomycetota</taxon>
        <taxon>Actinomycetes</taxon>
        <taxon>Streptosporangiales</taxon>
        <taxon>Streptosporangiaceae</taxon>
        <taxon>Herbidospora</taxon>
    </lineage>
</organism>
<feature type="transmembrane region" description="Helical" evidence="1">
    <location>
        <begin position="42"/>
        <end position="60"/>
    </location>
</feature>
<reference evidence="2 3" key="1">
    <citation type="submission" date="2019-04" db="EMBL/GenBank/DDBJ databases">
        <title>Herbidospora sp. NEAU-GS14.nov., a novel actinomycete isolated from soil.</title>
        <authorList>
            <person name="Han L."/>
        </authorList>
    </citation>
    <scope>NUCLEOTIDE SEQUENCE [LARGE SCALE GENOMIC DNA]</scope>
    <source>
        <strain evidence="2 3">NEAU-GS14</strain>
    </source>
</reference>
<gene>
    <name evidence="2" type="ORF">FDA94_25055</name>
</gene>
<keyword evidence="1" id="KW-0812">Transmembrane</keyword>
<keyword evidence="3" id="KW-1185">Reference proteome</keyword>
<accession>A0A4U3MAL0</accession>